<evidence type="ECO:0000313" key="2">
    <source>
        <dbReference type="EMBL" id="MBA2225561.1"/>
    </source>
</evidence>
<keyword evidence="3" id="KW-1185">Reference proteome</keyword>
<dbReference type="PANTHER" id="PTHR12110:SF52">
    <property type="entry name" value="XYLOSE ISOMERASE"/>
    <property type="match status" value="1"/>
</dbReference>
<dbReference type="EMBL" id="JACEFB010000002">
    <property type="protein sequence ID" value="MBA2225561.1"/>
    <property type="molecule type" value="Genomic_DNA"/>
</dbReference>
<reference evidence="2 3" key="1">
    <citation type="submission" date="2020-07" db="EMBL/GenBank/DDBJ databases">
        <title>Thermogemmata thermophila gen. nov., sp. nov., a novel moderate thermophilic planctomycete from a Kamchatka hot spring.</title>
        <authorList>
            <person name="Elcheninov A.G."/>
            <person name="Podosokorskaya O.A."/>
            <person name="Kovaleva O.L."/>
            <person name="Novikov A."/>
            <person name="Bonch-Osmolovskaya E.A."/>
            <person name="Toshchakov S.V."/>
            <person name="Kublanov I.V."/>
        </authorList>
    </citation>
    <scope>NUCLEOTIDE SEQUENCE [LARGE SCALE GENOMIC DNA]</scope>
    <source>
        <strain evidence="2 3">2918</strain>
    </source>
</reference>
<dbReference type="SUPFAM" id="SSF51658">
    <property type="entry name" value="Xylose isomerase-like"/>
    <property type="match status" value="1"/>
</dbReference>
<feature type="domain" description="Xylose isomerase-like TIM barrel" evidence="1">
    <location>
        <begin position="20"/>
        <end position="273"/>
    </location>
</feature>
<sequence length="277" mass="31352">MFLGYNTNGFAHHRLEDAIDILADLGYAGVALTLDVHHLDPFADNLAQQVAWVARRLSRHRLRCVVETGARFLLDPRRKHQPTLLSGTPEERAIRLDFLKRCVDIAADLGADCVSLWSGAADGPAPEGVLMLRLVDRCERLAEYAVQRNVRLAFEPEPGMFIDTLDRFAAFYEQLRHPALGLTLDIGHLVCQGEVPVSDHLRRWKDLLWNVHIEDMRRGQHEHLFFGEGEVDFADVFAGLRQAEYGGGVYVELSRHSYDAVATAQKAYTFLRSYLEN</sequence>
<dbReference type="Pfam" id="PF01261">
    <property type="entry name" value="AP_endonuc_2"/>
    <property type="match status" value="1"/>
</dbReference>
<dbReference type="AlphaFoldDB" id="A0A7V9AAW7"/>
<keyword evidence="2" id="KW-0413">Isomerase</keyword>
<organism evidence="2 3">
    <name type="scientific">Thermogemmata fonticola</name>
    <dbReference type="NCBI Taxonomy" id="2755323"/>
    <lineage>
        <taxon>Bacteria</taxon>
        <taxon>Pseudomonadati</taxon>
        <taxon>Planctomycetota</taxon>
        <taxon>Planctomycetia</taxon>
        <taxon>Gemmatales</taxon>
        <taxon>Gemmataceae</taxon>
        <taxon>Thermogemmata</taxon>
    </lineage>
</organism>
<dbReference type="GO" id="GO:0016853">
    <property type="term" value="F:isomerase activity"/>
    <property type="evidence" value="ECO:0007669"/>
    <property type="project" value="UniProtKB-KW"/>
</dbReference>
<name>A0A7V9AAW7_9BACT</name>
<dbReference type="InterPro" id="IPR013022">
    <property type="entry name" value="Xyl_isomerase-like_TIM-brl"/>
</dbReference>
<comment type="caution">
    <text evidence="2">The sequence shown here is derived from an EMBL/GenBank/DDBJ whole genome shotgun (WGS) entry which is preliminary data.</text>
</comment>
<evidence type="ECO:0000259" key="1">
    <source>
        <dbReference type="Pfam" id="PF01261"/>
    </source>
</evidence>
<proteinExistence type="predicted"/>
<dbReference type="Proteomes" id="UP000542342">
    <property type="component" value="Unassembled WGS sequence"/>
</dbReference>
<evidence type="ECO:0000313" key="3">
    <source>
        <dbReference type="Proteomes" id="UP000542342"/>
    </source>
</evidence>
<accession>A0A7V9AAW7</accession>
<dbReference type="InterPro" id="IPR036237">
    <property type="entry name" value="Xyl_isomerase-like_sf"/>
</dbReference>
<dbReference type="RefSeq" id="WP_194536976.1">
    <property type="nucleotide sequence ID" value="NZ_JACEFB010000002.1"/>
</dbReference>
<gene>
    <name evidence="2" type="ORF">H0921_05220</name>
</gene>
<dbReference type="PANTHER" id="PTHR12110">
    <property type="entry name" value="HYDROXYPYRUVATE ISOMERASE"/>
    <property type="match status" value="1"/>
</dbReference>
<dbReference type="InterPro" id="IPR050312">
    <property type="entry name" value="IolE/XylAMocC-like"/>
</dbReference>
<protein>
    <submittedName>
        <fullName evidence="2">Sugar phosphate isomerase/epimerase</fullName>
    </submittedName>
</protein>
<dbReference type="Gene3D" id="3.20.20.150">
    <property type="entry name" value="Divalent-metal-dependent TIM barrel enzymes"/>
    <property type="match status" value="1"/>
</dbReference>